<keyword evidence="2" id="KW-1185">Reference proteome</keyword>
<dbReference type="STRING" id="65499.SAMN04488000_105121"/>
<dbReference type="AlphaFoldDB" id="A0A1H9K0Y0"/>
<protein>
    <submittedName>
        <fullName evidence="1">Uncharacterized protein</fullName>
    </submittedName>
</protein>
<evidence type="ECO:0000313" key="2">
    <source>
        <dbReference type="Proteomes" id="UP000199503"/>
    </source>
</evidence>
<dbReference type="EMBL" id="FOFV01000005">
    <property type="protein sequence ID" value="SEQ92637.1"/>
    <property type="molecule type" value="Genomic_DNA"/>
</dbReference>
<sequence length="58" mass="6418">MLCMTGTPIFDELYAKYVLATPPAAPRPETSVVVPREPRYDQVVPQFAGLVDTPVWPS</sequence>
<accession>A0A1H9K0Y0</accession>
<proteinExistence type="predicted"/>
<reference evidence="2" key="1">
    <citation type="submission" date="2016-10" db="EMBL/GenBank/DDBJ databases">
        <authorList>
            <person name="Varghese N."/>
            <person name="Submissions S."/>
        </authorList>
    </citation>
    <scope>NUCLEOTIDE SEQUENCE [LARGE SCALE GENOMIC DNA]</scope>
    <source>
        <strain evidence="2">DSM 44437</strain>
    </source>
</reference>
<gene>
    <name evidence="1" type="ORF">SAMN04488000_105121</name>
</gene>
<evidence type="ECO:0000313" key="1">
    <source>
        <dbReference type="EMBL" id="SEQ92637.1"/>
    </source>
</evidence>
<name>A0A1H9K0Y0_9PSEU</name>
<dbReference type="Proteomes" id="UP000199503">
    <property type="component" value="Unassembled WGS sequence"/>
</dbReference>
<organism evidence="1 2">
    <name type="scientific">Lentzea albida</name>
    <dbReference type="NCBI Taxonomy" id="65499"/>
    <lineage>
        <taxon>Bacteria</taxon>
        <taxon>Bacillati</taxon>
        <taxon>Actinomycetota</taxon>
        <taxon>Actinomycetes</taxon>
        <taxon>Pseudonocardiales</taxon>
        <taxon>Pseudonocardiaceae</taxon>
        <taxon>Lentzea</taxon>
    </lineage>
</organism>